<feature type="region of interest" description="Disordered" evidence="1">
    <location>
        <begin position="158"/>
        <end position="177"/>
    </location>
</feature>
<reference evidence="4 5" key="1">
    <citation type="submission" date="2016-07" db="EMBL/GenBank/DDBJ databases">
        <title>Comparative genomics of the Campylobacter concisus group.</title>
        <authorList>
            <person name="Miller W.G."/>
            <person name="Yee E."/>
            <person name="Chapman M.H."/>
            <person name="Huynh S."/>
            <person name="Bono J.L."/>
            <person name="On S.L.W."/>
            <person name="StLeger J."/>
            <person name="Foster G."/>
            <person name="Parker C.T."/>
        </authorList>
    </citation>
    <scope>NUCLEOTIDE SEQUENCE [LARGE SCALE GENOMIC DNA]</scope>
    <source>
        <strain evidence="4 5">ATCC 33238</strain>
    </source>
</reference>
<dbReference type="Gene3D" id="3.50.50.60">
    <property type="entry name" value="FAD/NAD(P)-binding domain"/>
    <property type="match status" value="2"/>
</dbReference>
<organism evidence="4 5">
    <name type="scientific">Campylobacter rectus</name>
    <name type="common">Wolinella recta</name>
    <dbReference type="NCBI Taxonomy" id="203"/>
    <lineage>
        <taxon>Bacteria</taxon>
        <taxon>Pseudomonadati</taxon>
        <taxon>Campylobacterota</taxon>
        <taxon>Epsilonproteobacteria</taxon>
        <taxon>Campylobacterales</taxon>
        <taxon>Campylobacteraceae</taxon>
        <taxon>Campylobacter</taxon>
    </lineage>
</organism>
<dbReference type="Gene3D" id="2.40.30.10">
    <property type="entry name" value="Translation factors"/>
    <property type="match status" value="1"/>
</dbReference>
<feature type="domain" description="RsdA/BaiN/AoA(So)-like Rossmann fold-like" evidence="2">
    <location>
        <begin position="179"/>
        <end position="535"/>
    </location>
</feature>
<dbReference type="Pfam" id="PF03486">
    <property type="entry name" value="HI0933_like"/>
    <property type="match status" value="2"/>
</dbReference>
<evidence type="ECO:0000259" key="2">
    <source>
        <dbReference type="Pfam" id="PF03486"/>
    </source>
</evidence>
<evidence type="ECO:0000259" key="3">
    <source>
        <dbReference type="Pfam" id="PF22780"/>
    </source>
</evidence>
<evidence type="ECO:0000313" key="5">
    <source>
        <dbReference type="Proteomes" id="UP000502377"/>
    </source>
</evidence>
<dbReference type="PANTHER" id="PTHR42887:SF2">
    <property type="entry name" value="OS12G0638800 PROTEIN"/>
    <property type="match status" value="1"/>
</dbReference>
<dbReference type="EMBL" id="CP012543">
    <property type="protein sequence ID" value="QCD46009.1"/>
    <property type="molecule type" value="Genomic_DNA"/>
</dbReference>
<evidence type="ECO:0000256" key="1">
    <source>
        <dbReference type="SAM" id="MobiDB-lite"/>
    </source>
</evidence>
<feature type="domain" description="RsdA/BaiN/AoA(So)-like Rossmann fold-like" evidence="2">
    <location>
        <begin position="9"/>
        <end position="135"/>
    </location>
</feature>
<accession>A0A6G5QK58</accession>
<dbReference type="InterPro" id="IPR036188">
    <property type="entry name" value="FAD/NAD-bd_sf"/>
</dbReference>
<dbReference type="Pfam" id="PF22780">
    <property type="entry name" value="HI0933_like_1st"/>
    <property type="match status" value="1"/>
</dbReference>
<sequence length="550" mass="59483">MTRVCKIYDVLIIGAGAAGLFLAANLRGKSVALLEKNTTPGKKILASGGGRCNVTNRRIAASNYLGDADFVANILKNLSFQDVLKFFGELKFNEQKQNQFFCESGSRTVLSVLLKKVEQSGAKIFYGMSVASMRKILAGENSEILDDSFAQDIKFDDSGGKNGTPISENFDTKKPQSGERNLSEIFEVVTENGDKFYAENLVVASGGLSYKSLGASDIGYKIARDFGVAVAPPAPALVGFTAQKDEFWFKNLSGVCFPARIIVGYAQSGRQGSGDESDLPCKGVVKACENASGASRNENNFSAPYKDSSVSSGDQALLQTGNASPPEKAVPPTFSKSDKKIEFNKPNADFVISQEIKFDGGGKSSSRKNTVNLRQKTQRKFVGDILFTHKGISGPAVLNASLFWQKGLIAINFCPNFNIETARKSKKQLSTILPLPRRFTLEFLRAAGLGDKPYGEYKADELEKISRLFCYKFAPAGTFGFERAEVTKGGVDTDALDANCGHNGTRGLYFIGEVLNVTGMLGGYNLHFAFACAANLAKRLNARRACLADY</sequence>
<gene>
    <name evidence="4" type="ORF">CRECT_0312</name>
</gene>
<feature type="compositionally biased region" description="Polar residues" evidence="1">
    <location>
        <begin position="312"/>
        <end position="323"/>
    </location>
</feature>
<dbReference type="KEGG" id="crx:CRECT_0312"/>
<evidence type="ECO:0000313" key="4">
    <source>
        <dbReference type="EMBL" id="QCD46009.1"/>
    </source>
</evidence>
<dbReference type="PANTHER" id="PTHR42887">
    <property type="entry name" value="OS12G0638800 PROTEIN"/>
    <property type="match status" value="1"/>
</dbReference>
<name>A0A6G5QK58_CAMRE</name>
<proteinExistence type="predicted"/>
<dbReference type="InterPro" id="IPR055178">
    <property type="entry name" value="RsdA/BaiN/AoA(So)-like_dom"/>
</dbReference>
<dbReference type="InterPro" id="IPR057661">
    <property type="entry name" value="RsdA/BaiN/AoA(So)_Rossmann"/>
</dbReference>
<dbReference type="InterPro" id="IPR004792">
    <property type="entry name" value="BaiN-like"/>
</dbReference>
<dbReference type="Proteomes" id="UP000502377">
    <property type="component" value="Chromosome"/>
</dbReference>
<dbReference type="SUPFAM" id="SSF51905">
    <property type="entry name" value="FAD/NAD(P)-binding domain"/>
    <property type="match status" value="1"/>
</dbReference>
<dbReference type="AlphaFoldDB" id="A0A6G5QK58"/>
<protein>
    <submittedName>
        <fullName evidence="4">Flavoprotein, HI0933 family</fullName>
    </submittedName>
</protein>
<feature type="region of interest" description="Disordered" evidence="1">
    <location>
        <begin position="312"/>
        <end position="338"/>
    </location>
</feature>
<feature type="domain" description="RsdA/BaiN/AoA(So)-like insert" evidence="3">
    <location>
        <begin position="369"/>
        <end position="486"/>
    </location>
</feature>
<dbReference type="SUPFAM" id="SSF160996">
    <property type="entry name" value="HI0933 insert domain-like"/>
    <property type="match status" value="1"/>
</dbReference>
<dbReference type="RefSeq" id="WP_004318880.1">
    <property type="nucleotide sequence ID" value="NZ_CP012543.1"/>
</dbReference>